<evidence type="ECO:0000313" key="1">
    <source>
        <dbReference type="EMBL" id="KAG1542411.1"/>
    </source>
</evidence>
<proteinExistence type="predicted"/>
<organism evidence="1 2">
    <name type="scientific">Rhizopus delemar</name>
    <dbReference type="NCBI Taxonomy" id="936053"/>
    <lineage>
        <taxon>Eukaryota</taxon>
        <taxon>Fungi</taxon>
        <taxon>Fungi incertae sedis</taxon>
        <taxon>Mucoromycota</taxon>
        <taxon>Mucoromycotina</taxon>
        <taxon>Mucoromycetes</taxon>
        <taxon>Mucorales</taxon>
        <taxon>Mucorineae</taxon>
        <taxon>Rhizopodaceae</taxon>
        <taxon>Rhizopus</taxon>
    </lineage>
</organism>
<protein>
    <submittedName>
        <fullName evidence="1">Uncharacterized protein</fullName>
    </submittedName>
</protein>
<comment type="caution">
    <text evidence="1">The sequence shown here is derived from an EMBL/GenBank/DDBJ whole genome shotgun (WGS) entry which is preliminary data.</text>
</comment>
<evidence type="ECO:0000313" key="2">
    <source>
        <dbReference type="Proteomes" id="UP000740926"/>
    </source>
</evidence>
<accession>A0A9P6Y9N2</accession>
<gene>
    <name evidence="1" type="ORF">G6F50_014108</name>
</gene>
<name>A0A9P6Y9N2_9FUNG</name>
<dbReference type="AlphaFoldDB" id="A0A9P6Y9N2"/>
<dbReference type="Proteomes" id="UP000740926">
    <property type="component" value="Unassembled WGS sequence"/>
</dbReference>
<dbReference type="EMBL" id="JAANIU010006330">
    <property type="protein sequence ID" value="KAG1542411.1"/>
    <property type="molecule type" value="Genomic_DNA"/>
</dbReference>
<sequence length="281" mass="30303">MARHGLLQRAADGSTIVGVGQAHRGEVRQPVGQQRLPAIGEFLHVAFLERGARVQQPLQVAGDGFLVLLQRDGLEDRPGARLLGGVVEQFFQQAGFESLHWSIHSGSASVRAAAVHQRQGRSWPCPAIRLRWRTRRHRSDTASHGVVRDVLGCTPLRDGLATNSAFRLLLLVSPLDGAEAQLNNFLGHAFLVHRGGDAVDQHVQQLDRVVIDRVAVLVGAHELELRLREGGAVGGGLGEGRGGEVDRLGDFDRGQVHAGCGPARTTGFRSSPCACRRATRP</sequence>
<keyword evidence="2" id="KW-1185">Reference proteome</keyword>
<reference evidence="1 2" key="1">
    <citation type="journal article" date="2020" name="Microb. Genom.">
        <title>Genetic diversity of clinical and environmental Mucorales isolates obtained from an investigation of mucormycosis cases among solid organ transplant recipients.</title>
        <authorList>
            <person name="Nguyen M.H."/>
            <person name="Kaul D."/>
            <person name="Muto C."/>
            <person name="Cheng S.J."/>
            <person name="Richter R.A."/>
            <person name="Bruno V.M."/>
            <person name="Liu G."/>
            <person name="Beyhan S."/>
            <person name="Sundermann A.J."/>
            <person name="Mounaud S."/>
            <person name="Pasculle A.W."/>
            <person name="Nierman W.C."/>
            <person name="Driscoll E."/>
            <person name="Cumbie R."/>
            <person name="Clancy C.J."/>
            <person name="Dupont C.L."/>
        </authorList>
    </citation>
    <scope>NUCLEOTIDE SEQUENCE [LARGE SCALE GENOMIC DNA]</scope>
    <source>
        <strain evidence="1 2">GL24</strain>
    </source>
</reference>